<protein>
    <submittedName>
        <fullName evidence="10">Transcription factor protein</fullName>
    </submittedName>
</protein>
<keyword evidence="4" id="KW-0010">Activator</keyword>
<dbReference type="SUPFAM" id="SSF46785">
    <property type="entry name" value="Winged helix' DNA-binding domain"/>
    <property type="match status" value="1"/>
</dbReference>
<dbReference type="OrthoDB" id="5954824at2759"/>
<feature type="region of interest" description="Disordered" evidence="8">
    <location>
        <begin position="1"/>
        <end position="21"/>
    </location>
</feature>
<dbReference type="GO" id="GO:0046332">
    <property type="term" value="F:SMAD binding"/>
    <property type="evidence" value="ECO:0007669"/>
    <property type="project" value="UniProtKB-ARBA"/>
</dbReference>
<keyword evidence="6 7" id="KW-0539">Nucleus</keyword>
<reference evidence="10" key="3">
    <citation type="submission" date="2005-04" db="EMBL/GenBank/DDBJ databases">
        <title>Expressed genes in Ciona intestinalis.</title>
        <authorList>
            <person name="Satou Y."/>
        </authorList>
    </citation>
    <scope>NUCLEOTIDE SEQUENCE</scope>
</reference>
<dbReference type="KEGG" id="cin:778967"/>
<evidence type="ECO:0000256" key="5">
    <source>
        <dbReference type="ARBA" id="ARBA00023163"/>
    </source>
</evidence>
<dbReference type="PROSITE" id="PS50039">
    <property type="entry name" value="FORK_HEAD_3"/>
    <property type="match status" value="1"/>
</dbReference>
<keyword evidence="5" id="KW-0804">Transcription</keyword>
<evidence type="ECO:0000259" key="9">
    <source>
        <dbReference type="PROSITE" id="PS50039"/>
    </source>
</evidence>
<dbReference type="FunFam" id="1.10.10.10:FF:000278">
    <property type="entry name" value="Forkhead box protein H1"/>
    <property type="match status" value="1"/>
</dbReference>
<proteinExistence type="evidence at transcript level"/>
<keyword evidence="3 7" id="KW-0238">DNA-binding</keyword>
<reference evidence="10" key="2">
    <citation type="journal article" date="2004" name="Development">
        <title>Gene expression profiles of transcription factors and signaling molecules in the ascidian embryo: towards a comprehensive understanding of gene networks.</title>
        <authorList>
            <person name="Imai K.S."/>
            <person name="Hino K."/>
            <person name="Yagi K."/>
            <person name="Satoh N."/>
            <person name="Satou Y."/>
        </authorList>
    </citation>
    <scope>NUCLEOTIDE SEQUENCE</scope>
</reference>
<dbReference type="InterPro" id="IPR001766">
    <property type="entry name" value="Fork_head_dom"/>
</dbReference>
<dbReference type="InterPro" id="IPR047511">
    <property type="entry name" value="FH_FOXH1"/>
</dbReference>
<accession>Q4H3I8</accession>
<dbReference type="InterPro" id="IPR030456">
    <property type="entry name" value="TF_fork_head_CS_2"/>
</dbReference>
<sequence length="455" mass="51227">METNDSTTISSGNENGRRRRKLVKRRTNYDKKYRRYEKPPYSYVGLIALAIQNSTTKMLKLSDILLRISTMFPFFKGEYQGWRDSVRHNLSQNKCFKKVLPDPSRPHSKGNYWTVDIASIPPEKLKRQNTSVSRNVAPGFTYAKHLTDIFDLESGKLKSMVSKVDVCNFHDDQHSLADNLISTIHKDVAGNSPVESSCSINEEVTGEVYTVPHHIPSSSNILDEHGVVCWKSHSQKCMNDKRRFENVQADSSNHSDNRTATIGHQFNEISHKPYETPHEQNKTPFPGSTGLDASNGLTLFSLVNSLKETDSLIAPNKKPFFKQPPSILPSMLHPTAKPILLSSTDQTVGPEGPPNITWTSSNALPIFYGYFPAPHDVNLLHNKGQDSTSGTPRHHGPYRDQTEFLLDQASILANYSSNTNQISDQFNKSALPMDGLLQVPNQYTATRSDYLTMYR</sequence>
<keyword evidence="2" id="KW-0805">Transcription regulation</keyword>
<dbReference type="PRINTS" id="PR00053">
    <property type="entry name" value="FORKHEAD"/>
</dbReference>
<evidence type="ECO:0000256" key="4">
    <source>
        <dbReference type="ARBA" id="ARBA00023159"/>
    </source>
</evidence>
<evidence type="ECO:0000256" key="1">
    <source>
        <dbReference type="ARBA" id="ARBA00004123"/>
    </source>
</evidence>
<evidence type="ECO:0000256" key="6">
    <source>
        <dbReference type="ARBA" id="ARBA00023242"/>
    </source>
</evidence>
<dbReference type="EMBL" id="AB210434">
    <property type="protein sequence ID" value="BAE06439.1"/>
    <property type="molecule type" value="mRNA"/>
</dbReference>
<comment type="subcellular location">
    <subcellularLocation>
        <location evidence="1 7">Nucleus</location>
    </subcellularLocation>
</comment>
<accession>A0A1W2VPH2</accession>
<dbReference type="PANTHER" id="PTHR47316">
    <property type="entry name" value="FORKHEAD BOX PROTEIN H1"/>
    <property type="match status" value="1"/>
</dbReference>
<gene>
    <name evidence="10" type="primary">Ci-FoxH-a</name>
</gene>
<dbReference type="CDD" id="cd20022">
    <property type="entry name" value="FH_FOXH"/>
    <property type="match status" value="1"/>
</dbReference>
<feature type="compositionally biased region" description="Polar residues" evidence="8">
    <location>
        <begin position="1"/>
        <end position="14"/>
    </location>
</feature>
<name>Q4H3I8_CIOIN</name>
<dbReference type="SMART" id="SM00339">
    <property type="entry name" value="FH"/>
    <property type="match status" value="1"/>
</dbReference>
<dbReference type="PROSITE" id="PS00658">
    <property type="entry name" value="FORK_HEAD_2"/>
    <property type="match status" value="1"/>
</dbReference>
<reference evidence="10" key="1">
    <citation type="journal article" date="2003" name="Dev. Genes Evol.">
        <title>Genomewide surveys of developmentally relevant genes in Ciona intestinalis.</title>
        <authorList>
            <person name="Satou Y."/>
            <person name="Satoh N."/>
        </authorList>
    </citation>
    <scope>NUCLEOTIDE SEQUENCE</scope>
</reference>
<dbReference type="InterPro" id="IPR052327">
    <property type="entry name" value="Activin_resp_transcr_regulator"/>
</dbReference>
<organism evidence="10">
    <name type="scientific">Ciona intestinalis</name>
    <name type="common">Transparent sea squirt</name>
    <name type="synonym">Ascidia intestinalis</name>
    <dbReference type="NCBI Taxonomy" id="7719"/>
    <lineage>
        <taxon>Eukaryota</taxon>
        <taxon>Metazoa</taxon>
        <taxon>Chordata</taxon>
        <taxon>Tunicata</taxon>
        <taxon>Ascidiacea</taxon>
        <taxon>Phlebobranchia</taxon>
        <taxon>Cionidae</taxon>
        <taxon>Ciona</taxon>
    </lineage>
</organism>
<dbReference type="Gene3D" id="1.10.10.10">
    <property type="entry name" value="Winged helix-like DNA-binding domain superfamily/Winged helix DNA-binding domain"/>
    <property type="match status" value="1"/>
</dbReference>
<evidence type="ECO:0000256" key="7">
    <source>
        <dbReference type="PROSITE-ProRule" id="PRU00089"/>
    </source>
</evidence>
<dbReference type="Pfam" id="PF00250">
    <property type="entry name" value="Forkhead"/>
    <property type="match status" value="1"/>
</dbReference>
<dbReference type="InterPro" id="IPR036390">
    <property type="entry name" value="WH_DNA-bd_sf"/>
</dbReference>
<feature type="domain" description="Fork-head" evidence="9">
    <location>
        <begin position="38"/>
        <end position="116"/>
    </location>
</feature>
<dbReference type="InterPro" id="IPR018122">
    <property type="entry name" value="TF_fork_head_CS_1"/>
</dbReference>
<dbReference type="PANTHER" id="PTHR47316:SF1">
    <property type="entry name" value="FORKHEAD BOX PROTEIN H1"/>
    <property type="match status" value="1"/>
</dbReference>
<dbReference type="GO" id="GO:0043565">
    <property type="term" value="F:sequence-specific DNA binding"/>
    <property type="evidence" value="ECO:0007669"/>
    <property type="project" value="InterPro"/>
</dbReference>
<evidence type="ECO:0000313" key="10">
    <source>
        <dbReference type="EMBL" id="BAE06439.1"/>
    </source>
</evidence>
<dbReference type="GO" id="GO:0005634">
    <property type="term" value="C:nucleus"/>
    <property type="evidence" value="ECO:0007669"/>
    <property type="project" value="UniProtKB-SubCell"/>
</dbReference>
<dbReference type="AlphaFoldDB" id="Q4H3I8"/>
<dbReference type="GO" id="GO:0003700">
    <property type="term" value="F:DNA-binding transcription factor activity"/>
    <property type="evidence" value="ECO:0007669"/>
    <property type="project" value="InterPro"/>
</dbReference>
<dbReference type="GO" id="GO:0005667">
    <property type="term" value="C:transcription regulator complex"/>
    <property type="evidence" value="ECO:0007669"/>
    <property type="project" value="UniProtKB-ARBA"/>
</dbReference>
<dbReference type="InterPro" id="IPR036388">
    <property type="entry name" value="WH-like_DNA-bd_sf"/>
</dbReference>
<evidence type="ECO:0000256" key="2">
    <source>
        <dbReference type="ARBA" id="ARBA00023015"/>
    </source>
</evidence>
<dbReference type="GO" id="GO:0006357">
    <property type="term" value="P:regulation of transcription by RNA polymerase II"/>
    <property type="evidence" value="ECO:0007669"/>
    <property type="project" value="UniProtKB-ARBA"/>
</dbReference>
<feature type="DNA-binding region" description="Fork-head" evidence="7">
    <location>
        <begin position="38"/>
        <end position="116"/>
    </location>
</feature>
<evidence type="ECO:0000256" key="8">
    <source>
        <dbReference type="SAM" id="MobiDB-lite"/>
    </source>
</evidence>
<evidence type="ECO:0000256" key="3">
    <source>
        <dbReference type="ARBA" id="ARBA00023125"/>
    </source>
</evidence>
<dbReference type="PROSITE" id="PS00657">
    <property type="entry name" value="FORK_HEAD_1"/>
    <property type="match status" value="1"/>
</dbReference>